<name>A0A2N3NIT3_9PEZI</name>
<feature type="compositionally biased region" description="Polar residues" evidence="1">
    <location>
        <begin position="1"/>
        <end position="14"/>
    </location>
</feature>
<evidence type="ECO:0000313" key="4">
    <source>
        <dbReference type="Proteomes" id="UP000233524"/>
    </source>
</evidence>
<dbReference type="InterPro" id="IPR053274">
    <property type="entry name" value="Fluconazole_resistance"/>
</dbReference>
<evidence type="ECO:0000259" key="2">
    <source>
        <dbReference type="Pfam" id="PF13259"/>
    </source>
</evidence>
<dbReference type="EMBL" id="NLAX01000004">
    <property type="protein sequence ID" value="PKS12262.1"/>
    <property type="molecule type" value="Genomic_DNA"/>
</dbReference>
<feature type="compositionally biased region" description="Polar residues" evidence="1">
    <location>
        <begin position="194"/>
        <end position="208"/>
    </location>
</feature>
<dbReference type="PANTHER" id="PTHR28065">
    <property type="entry name" value="FREQUENIN"/>
    <property type="match status" value="1"/>
</dbReference>
<dbReference type="OrthoDB" id="5422958at2759"/>
<evidence type="ECO:0000256" key="1">
    <source>
        <dbReference type="SAM" id="MobiDB-lite"/>
    </source>
</evidence>
<feature type="region of interest" description="Disordered" evidence="1">
    <location>
        <begin position="151"/>
        <end position="274"/>
    </location>
</feature>
<dbReference type="AlphaFoldDB" id="A0A2N3NIT3"/>
<sequence length="577" mass="61979">MSPSLIKATSQPDSLNPAAHDTSLFSPSRPAHIEQGNSPAPGEEASRNSPSSNVPPLDPRRQSHPLPASSEQPPAARRQSLTMFFSDLYKSPKATLSKFRHTQPPETCDYGDPDLLSKDKIKQKAAVRKFLAEKIRNDWEFTWPPAQAALGSAAADAAVPSPEPDTVIETTPKSAAQGSETTMPATTSRPTTADGTDNTPHSHPSENATGLADQAPPTATTHTGSQATPPASSEGLKRDPPLDIADSDTTSQALVPSKCDVELDDGNASDDDTSSIYSVFSEDEAHFRPRLEWTSELSDDESDDNDQSATFKFESPETVGETIRAKVLSKKEKRRRAVKEEATWNVGLACYEARRNAWTGARTVRLRKKPVSPTSGFSPRRLFFRSPPATPLSSSPTERKSGDSGTVLSDISDPHKDATAPLAISKKQTKSSTISAPSTPLPVETIIPVAPPLLPPSNPMRASISPAVYPALYDKLVLNGLTPSCPVNLSDMIRACVCGWKRDGEWPPKATMAPPPIAIRKKKKRERASESGTTARRMSFGLLGRDKEGGENASGGSGIRRSVQRILGIHHHHPGAA</sequence>
<organism evidence="3 4">
    <name type="scientific">Lomentospora prolificans</name>
    <dbReference type="NCBI Taxonomy" id="41688"/>
    <lineage>
        <taxon>Eukaryota</taxon>
        <taxon>Fungi</taxon>
        <taxon>Dikarya</taxon>
        <taxon>Ascomycota</taxon>
        <taxon>Pezizomycotina</taxon>
        <taxon>Sordariomycetes</taxon>
        <taxon>Hypocreomycetidae</taxon>
        <taxon>Microascales</taxon>
        <taxon>Microascaceae</taxon>
        <taxon>Lomentospora</taxon>
    </lineage>
</organism>
<comment type="caution">
    <text evidence="3">The sequence shown here is derived from an EMBL/GenBank/DDBJ whole genome shotgun (WGS) entry which is preliminary data.</text>
</comment>
<feature type="region of interest" description="Disordered" evidence="1">
    <location>
        <begin position="369"/>
        <end position="438"/>
    </location>
</feature>
<dbReference type="InterPro" id="IPR025124">
    <property type="entry name" value="Gag1-like_clamp"/>
</dbReference>
<dbReference type="VEuPathDB" id="FungiDB:jhhlp_001562"/>
<dbReference type="Proteomes" id="UP000233524">
    <property type="component" value="Unassembled WGS sequence"/>
</dbReference>
<feature type="compositionally biased region" description="Polar residues" evidence="1">
    <location>
        <begin position="217"/>
        <end position="231"/>
    </location>
</feature>
<feature type="compositionally biased region" description="Low complexity" evidence="1">
    <location>
        <begin position="181"/>
        <end position="193"/>
    </location>
</feature>
<feature type="compositionally biased region" description="Polar residues" evidence="1">
    <location>
        <begin position="168"/>
        <end position="180"/>
    </location>
</feature>
<gene>
    <name evidence="3" type="ORF">jhhlp_001562</name>
</gene>
<protein>
    <recommendedName>
        <fullName evidence="2">Gag1-like clamp domain-containing protein</fullName>
    </recommendedName>
</protein>
<feature type="compositionally biased region" description="Acidic residues" evidence="1">
    <location>
        <begin position="262"/>
        <end position="273"/>
    </location>
</feature>
<feature type="region of interest" description="Disordered" evidence="1">
    <location>
        <begin position="1"/>
        <end position="81"/>
    </location>
</feature>
<dbReference type="Pfam" id="PF13259">
    <property type="entry name" value="clamp_Gag1-like"/>
    <property type="match status" value="1"/>
</dbReference>
<feature type="region of interest" description="Disordered" evidence="1">
    <location>
        <begin position="520"/>
        <end position="560"/>
    </location>
</feature>
<feature type="compositionally biased region" description="Low complexity" evidence="1">
    <location>
        <begin position="151"/>
        <end position="160"/>
    </location>
</feature>
<keyword evidence="4" id="KW-1185">Reference proteome</keyword>
<dbReference type="STRING" id="41688.A0A2N3NIT3"/>
<feature type="domain" description="Gag1-like clamp" evidence="2">
    <location>
        <begin position="310"/>
        <end position="507"/>
    </location>
</feature>
<dbReference type="InParanoid" id="A0A2N3NIT3"/>
<feature type="compositionally biased region" description="Low complexity" evidence="1">
    <location>
        <begin position="424"/>
        <end position="435"/>
    </location>
</feature>
<proteinExistence type="predicted"/>
<accession>A0A2N3NIT3</accession>
<dbReference type="PANTHER" id="PTHR28065:SF1">
    <property type="entry name" value="DUF4050 DOMAIN-CONTAINING PROTEIN"/>
    <property type="match status" value="1"/>
</dbReference>
<evidence type="ECO:0000313" key="3">
    <source>
        <dbReference type="EMBL" id="PKS12262.1"/>
    </source>
</evidence>
<reference evidence="3 4" key="1">
    <citation type="journal article" date="2017" name="G3 (Bethesda)">
        <title>First Draft Genome Sequence of the Pathogenic Fungus Lomentospora prolificans (Formerly Scedosporium prolificans).</title>
        <authorList>
            <person name="Luo R."/>
            <person name="Zimin A."/>
            <person name="Workman R."/>
            <person name="Fan Y."/>
            <person name="Pertea G."/>
            <person name="Grossman N."/>
            <person name="Wear M.P."/>
            <person name="Jia B."/>
            <person name="Miller H."/>
            <person name="Casadevall A."/>
            <person name="Timp W."/>
            <person name="Zhang S.X."/>
            <person name="Salzberg S.L."/>
        </authorList>
    </citation>
    <scope>NUCLEOTIDE SEQUENCE [LARGE SCALE GENOMIC DNA]</scope>
    <source>
        <strain evidence="3 4">JHH-5317</strain>
    </source>
</reference>